<evidence type="ECO:0000259" key="1">
    <source>
        <dbReference type="Pfam" id="PF02581"/>
    </source>
</evidence>
<dbReference type="CDD" id="cd00564">
    <property type="entry name" value="TMP_TenI"/>
    <property type="match status" value="1"/>
</dbReference>
<dbReference type="GO" id="GO:0009228">
    <property type="term" value="P:thiamine biosynthetic process"/>
    <property type="evidence" value="ECO:0007669"/>
    <property type="project" value="UniProtKB-KW"/>
</dbReference>
<name>A0A4R6FMP1_9SPHN</name>
<dbReference type="Proteomes" id="UP000295493">
    <property type="component" value="Unassembled WGS sequence"/>
</dbReference>
<organism evidence="2 3">
    <name type="scientific">Stakelama pacifica</name>
    <dbReference type="NCBI Taxonomy" id="517720"/>
    <lineage>
        <taxon>Bacteria</taxon>
        <taxon>Pseudomonadati</taxon>
        <taxon>Pseudomonadota</taxon>
        <taxon>Alphaproteobacteria</taxon>
        <taxon>Sphingomonadales</taxon>
        <taxon>Sphingomonadaceae</taxon>
        <taxon>Stakelama</taxon>
    </lineage>
</organism>
<evidence type="ECO:0000313" key="3">
    <source>
        <dbReference type="Proteomes" id="UP000295493"/>
    </source>
</evidence>
<dbReference type="RefSeq" id="WP_133495400.1">
    <property type="nucleotide sequence ID" value="NZ_BMLU01000005.1"/>
</dbReference>
<dbReference type="Gene3D" id="3.20.20.70">
    <property type="entry name" value="Aldolase class I"/>
    <property type="match status" value="1"/>
</dbReference>
<gene>
    <name evidence="2" type="ORF">EV664_10542</name>
</gene>
<comment type="caution">
    <text evidence="2">The sequence shown here is derived from an EMBL/GenBank/DDBJ whole genome shotgun (WGS) entry which is preliminary data.</text>
</comment>
<keyword evidence="3" id="KW-1185">Reference proteome</keyword>
<dbReference type="InterPro" id="IPR022998">
    <property type="entry name" value="ThiamineP_synth_TenI"/>
</dbReference>
<protein>
    <submittedName>
        <fullName evidence="2">Thiamine-phosphate pyrophosphorylase</fullName>
    </submittedName>
</protein>
<dbReference type="OrthoDB" id="8446047at2"/>
<dbReference type="AlphaFoldDB" id="A0A4R6FMP1"/>
<dbReference type="EMBL" id="SNWD01000005">
    <property type="protein sequence ID" value="TDN82846.1"/>
    <property type="molecule type" value="Genomic_DNA"/>
</dbReference>
<sequence>MRSRHPEALPRLWLMTDERLGERLWDALDALPRGSGVIFRHYSLRPTQRRALFARVARFSRQRGLIVLRAGNTPLGRGEDGAHNARLPHRGINSRAVHSRAELQAAIRAKADCVLISPIFPTNSHPGASALGVTRAAVLAAASPVPAIALGGMTPVRARRLISAGFHGWAAIGWWADQKRKAVPI</sequence>
<dbReference type="Pfam" id="PF02581">
    <property type="entry name" value="TMP-TENI"/>
    <property type="match status" value="1"/>
</dbReference>
<dbReference type="InterPro" id="IPR013785">
    <property type="entry name" value="Aldolase_TIM"/>
</dbReference>
<accession>A0A4R6FMP1</accession>
<evidence type="ECO:0000313" key="2">
    <source>
        <dbReference type="EMBL" id="TDN82846.1"/>
    </source>
</evidence>
<feature type="domain" description="Thiamine phosphate synthase/TenI" evidence="1">
    <location>
        <begin position="92"/>
        <end position="172"/>
    </location>
</feature>
<reference evidence="2 3" key="1">
    <citation type="submission" date="2019-03" db="EMBL/GenBank/DDBJ databases">
        <title>Genomic Encyclopedia of Type Strains, Phase IV (KMG-IV): sequencing the most valuable type-strain genomes for metagenomic binning, comparative biology and taxonomic classification.</title>
        <authorList>
            <person name="Goeker M."/>
        </authorList>
    </citation>
    <scope>NUCLEOTIDE SEQUENCE [LARGE SCALE GENOMIC DNA]</scope>
    <source>
        <strain evidence="2 3">DSM 25059</strain>
    </source>
</reference>
<dbReference type="InterPro" id="IPR036206">
    <property type="entry name" value="ThiamineP_synth_sf"/>
</dbReference>
<proteinExistence type="predicted"/>
<dbReference type="SUPFAM" id="SSF51391">
    <property type="entry name" value="Thiamin phosphate synthase"/>
    <property type="match status" value="1"/>
</dbReference>